<proteinExistence type="predicted"/>
<evidence type="ECO:0000313" key="2">
    <source>
        <dbReference type="Proteomes" id="UP001497512"/>
    </source>
</evidence>
<evidence type="ECO:0000313" key="1">
    <source>
        <dbReference type="EMBL" id="CAK9210580.1"/>
    </source>
</evidence>
<sequence length="151" mass="16388">MEGILMIPANLLMYDLDSNHWPCRPFDVRVERLYIKDFSDAAGHYGQSFDLAKLGMKSTGDGPWVSSPVGEEIPDPLPGSAFTDGCGSCFAGGAAWFFRVFLAPEASEASALGAADSALFLMMTSDKVFEHEREGRDYDVLGEDDSCFQGA</sequence>
<gene>
    <name evidence="1" type="ORF">CSSPTR1EN2_LOCUS10231</name>
</gene>
<dbReference type="Proteomes" id="UP001497512">
    <property type="component" value="Chromosome 18"/>
</dbReference>
<accession>A0ABP0U1A8</accession>
<dbReference type="EMBL" id="OZ019910">
    <property type="protein sequence ID" value="CAK9210580.1"/>
    <property type="molecule type" value="Genomic_DNA"/>
</dbReference>
<keyword evidence="2" id="KW-1185">Reference proteome</keyword>
<protein>
    <submittedName>
        <fullName evidence="1">Uncharacterized protein</fullName>
    </submittedName>
</protein>
<organism evidence="1 2">
    <name type="scientific">Sphagnum troendelagicum</name>
    <dbReference type="NCBI Taxonomy" id="128251"/>
    <lineage>
        <taxon>Eukaryota</taxon>
        <taxon>Viridiplantae</taxon>
        <taxon>Streptophyta</taxon>
        <taxon>Embryophyta</taxon>
        <taxon>Bryophyta</taxon>
        <taxon>Sphagnophytina</taxon>
        <taxon>Sphagnopsida</taxon>
        <taxon>Sphagnales</taxon>
        <taxon>Sphagnaceae</taxon>
        <taxon>Sphagnum</taxon>
    </lineage>
</organism>
<name>A0ABP0U1A8_9BRYO</name>
<reference evidence="1" key="1">
    <citation type="submission" date="2024-02" db="EMBL/GenBank/DDBJ databases">
        <authorList>
            <consortium name="ELIXIR-Norway"/>
            <consortium name="Elixir Norway"/>
        </authorList>
    </citation>
    <scope>NUCLEOTIDE SEQUENCE</scope>
</reference>